<feature type="region of interest" description="Disordered" evidence="3">
    <location>
        <begin position="41"/>
        <end position="94"/>
    </location>
</feature>
<protein>
    <submittedName>
        <fullName evidence="5">Coiled-coil domain-containing protein 105</fullName>
    </submittedName>
</protein>
<proteinExistence type="predicted"/>
<reference evidence="5" key="1">
    <citation type="submission" date="2025-08" db="UniProtKB">
        <authorList>
            <consortium name="RefSeq"/>
        </authorList>
    </citation>
    <scope>IDENTIFICATION</scope>
</reference>
<evidence type="ECO:0000313" key="4">
    <source>
        <dbReference type="Proteomes" id="UP000515159"/>
    </source>
</evidence>
<dbReference type="CTD" id="126402"/>
<evidence type="ECO:0000313" key="5">
    <source>
        <dbReference type="RefSeq" id="XP_033771175.1"/>
    </source>
</evidence>
<evidence type="ECO:0000256" key="3">
    <source>
        <dbReference type="SAM" id="MobiDB-lite"/>
    </source>
</evidence>
<sequence>MSLVISETPEPVGPESWREATYNIVKVASDLVEKSGRVITTAPVHRTRPRRKYAEETTHEGVGGEVEKKQPSKSGRHSVDAAKPAPAGDAGSKDTGWISHLPLPFFRDFVAMQNNSFVHDYNRQTRVTLARLQRAIIYVNDELGKLLKEKEALEHTLANVRKDILTNKQSVTLRTFRPISEKDTDKADTLMVSERAQLLKLKIKLEEDLGTTHEQLQALGLVRQQLRDCAQERNRVLDLINHSWTEVLRDFDKRNRQKSPEPQKVDPFSPFNTECKEAIGIVVPTCFRSQDLRKIIRDHIKEAVALQEALNKSVNDSMKQKTLETLSLKGQLLLTSGELRKMKHYCQRLYDDIDITHGFALGPVSSGDLQAHERLDRPIIRMYQRHVGTQLPEPTELTKGTILLQNAMKNMSNDIDQLQATRLRVEDNIRDKRIGYNVDTSVIHLRRRRANHRWPIDQGKQLICD</sequence>
<dbReference type="GeneID" id="117346054"/>
<dbReference type="PANTHER" id="PTHR35081">
    <property type="entry name" value="COILED-COIL DOMAIN-CONTAINING PROTEIN 105"/>
    <property type="match status" value="1"/>
</dbReference>
<dbReference type="AlphaFoldDB" id="A0A6P8NQC8"/>
<gene>
    <name evidence="5" type="primary">CCDC105</name>
</gene>
<dbReference type="FunCoup" id="A0A6P8NQC8">
    <property type="interactions" value="35"/>
</dbReference>
<name>A0A6P8NQC8_GEOSA</name>
<evidence type="ECO:0000256" key="2">
    <source>
        <dbReference type="ARBA" id="ARBA00022490"/>
    </source>
</evidence>
<dbReference type="InterPro" id="IPR048256">
    <property type="entry name" value="Tektin-like"/>
</dbReference>
<keyword evidence="2" id="KW-0963">Cytoplasm</keyword>
<feature type="compositionally biased region" description="Low complexity" evidence="3">
    <location>
        <begin position="81"/>
        <end position="90"/>
    </location>
</feature>
<comment type="subcellular location">
    <subcellularLocation>
        <location evidence="1">Cytoplasm</location>
    </subcellularLocation>
</comment>
<dbReference type="KEGG" id="gsh:117346054"/>
<dbReference type="Pfam" id="PF03148">
    <property type="entry name" value="Tektin"/>
    <property type="match status" value="1"/>
</dbReference>
<dbReference type="PANTHER" id="PTHR35081:SF1">
    <property type="entry name" value="COILED-COIL DOMAIN-CONTAINING PROTEIN 105"/>
    <property type="match status" value="1"/>
</dbReference>
<dbReference type="GO" id="GO:0005929">
    <property type="term" value="C:cilium"/>
    <property type="evidence" value="ECO:0007669"/>
    <property type="project" value="UniProtKB-ARBA"/>
</dbReference>
<organism evidence="4 5">
    <name type="scientific">Geotrypetes seraphini</name>
    <name type="common">Gaboon caecilian</name>
    <name type="synonym">Caecilia seraphini</name>
    <dbReference type="NCBI Taxonomy" id="260995"/>
    <lineage>
        <taxon>Eukaryota</taxon>
        <taxon>Metazoa</taxon>
        <taxon>Chordata</taxon>
        <taxon>Craniata</taxon>
        <taxon>Vertebrata</taxon>
        <taxon>Euteleostomi</taxon>
        <taxon>Amphibia</taxon>
        <taxon>Gymnophiona</taxon>
        <taxon>Geotrypetes</taxon>
    </lineage>
</organism>
<dbReference type="Proteomes" id="UP000515159">
    <property type="component" value="Chromosome 12"/>
</dbReference>
<dbReference type="InterPro" id="IPR038949">
    <property type="entry name" value="TEKTL1"/>
</dbReference>
<evidence type="ECO:0000256" key="1">
    <source>
        <dbReference type="ARBA" id="ARBA00004496"/>
    </source>
</evidence>
<dbReference type="OrthoDB" id="9896158at2759"/>
<dbReference type="InParanoid" id="A0A6P8NQC8"/>
<dbReference type="GO" id="GO:0005737">
    <property type="term" value="C:cytoplasm"/>
    <property type="evidence" value="ECO:0007669"/>
    <property type="project" value="UniProtKB-SubCell"/>
</dbReference>
<dbReference type="RefSeq" id="XP_033771175.1">
    <property type="nucleotide sequence ID" value="XM_033915284.1"/>
</dbReference>
<accession>A0A6P8NQC8</accession>
<keyword evidence="4" id="KW-1185">Reference proteome</keyword>